<proteinExistence type="predicted"/>
<dbReference type="Gene3D" id="3.20.20.70">
    <property type="entry name" value="Aldolase class I"/>
    <property type="match status" value="1"/>
</dbReference>
<dbReference type="EMBL" id="QGMG01000447">
    <property type="protein sequence ID" value="TVY53502.1"/>
    <property type="molecule type" value="Genomic_DNA"/>
</dbReference>
<dbReference type="GO" id="GO:0010181">
    <property type="term" value="F:FMN binding"/>
    <property type="evidence" value="ECO:0007669"/>
    <property type="project" value="InterPro"/>
</dbReference>
<dbReference type="Pfam" id="PF00724">
    <property type="entry name" value="Oxidored_FMN"/>
    <property type="match status" value="1"/>
</dbReference>
<dbReference type="FunFam" id="3.20.20.70:FF:000138">
    <property type="entry name" value="NADPH dehydrogenase 1"/>
    <property type="match status" value="1"/>
</dbReference>
<dbReference type="InterPro" id="IPR001155">
    <property type="entry name" value="OxRdtase_FMN_N"/>
</dbReference>
<evidence type="ECO:0000313" key="3">
    <source>
        <dbReference type="Proteomes" id="UP000481288"/>
    </source>
</evidence>
<dbReference type="PANTHER" id="PTHR22893:SF91">
    <property type="entry name" value="NADPH DEHYDROGENASE 2-RELATED"/>
    <property type="match status" value="1"/>
</dbReference>
<dbReference type="InterPro" id="IPR013785">
    <property type="entry name" value="Aldolase_TIM"/>
</dbReference>
<dbReference type="Proteomes" id="UP000481288">
    <property type="component" value="Unassembled WGS sequence"/>
</dbReference>
<evidence type="ECO:0000259" key="1">
    <source>
        <dbReference type="Pfam" id="PF00724"/>
    </source>
</evidence>
<dbReference type="AlphaFoldDB" id="A0A7D8YPQ5"/>
<dbReference type="SUPFAM" id="SSF51395">
    <property type="entry name" value="FMN-linked oxidoreductases"/>
    <property type="match status" value="1"/>
</dbReference>
<dbReference type="PANTHER" id="PTHR22893">
    <property type="entry name" value="NADH OXIDOREDUCTASE-RELATED"/>
    <property type="match status" value="1"/>
</dbReference>
<reference evidence="2 3" key="1">
    <citation type="submission" date="2018-05" db="EMBL/GenBank/DDBJ databases">
        <title>Whole genome sequencing for identification of molecular markers to develop diagnostic detection tools for the regulated plant pathogen Lachnellula willkommii.</title>
        <authorList>
            <person name="Giroux E."/>
            <person name="Bilodeau G."/>
        </authorList>
    </citation>
    <scope>NUCLEOTIDE SEQUENCE [LARGE SCALE GENOMIC DNA]</scope>
    <source>
        <strain evidence="2 3">CBS 625.97</strain>
    </source>
</reference>
<dbReference type="CDD" id="cd02933">
    <property type="entry name" value="OYE_like_FMN"/>
    <property type="match status" value="1"/>
</dbReference>
<name>A0A7D8YPQ5_9HELO</name>
<feature type="domain" description="NADH:flavin oxidoreductase/NADH oxidase N-terminal" evidence="1">
    <location>
        <begin position="3"/>
        <end position="334"/>
    </location>
</feature>
<evidence type="ECO:0000313" key="2">
    <source>
        <dbReference type="EMBL" id="TVY53502.1"/>
    </source>
</evidence>
<keyword evidence="3" id="KW-1185">Reference proteome</keyword>
<accession>A0A7D8YPQ5</accession>
<dbReference type="OrthoDB" id="276546at2759"/>
<sequence>MSKLFTPLQIGNVTVQHRIIMAPLTRYRADDSHAPLPIVKEYYEQRASVPGTLLITEATFVSPRGSGFANVPGIWNDIQTAAWQEITAAVHAKGSFIYCQLWALGRAAHVEQLESMGERLVSSSDVPLEGAPVPKALVEEEIWAFVNDFKTAAENAINAGFDGVEIHAAGGYLIDQFTQDNANKRTDKWGGSVENRSRFALEVAKAIVGSIGAERTAIRFGPYATFQGMRMADPVPQFTYLATQLKNLKLAYLHVMLPRVQANFDVETDEDVDFMIQAWANTSPVLLAGGFNAALAKKTVDEDYPDRDIGIAFGRPFLANPDLPFRIKHSIALNQYIRATFYTPKSEIGYINYPFSEEFKNIKL</sequence>
<dbReference type="GO" id="GO:0003959">
    <property type="term" value="F:NADPH dehydrogenase activity"/>
    <property type="evidence" value="ECO:0007669"/>
    <property type="project" value="TreeGrafter"/>
</dbReference>
<organism evidence="2 3">
    <name type="scientific">Lachnellula cervina</name>
    <dbReference type="NCBI Taxonomy" id="1316786"/>
    <lineage>
        <taxon>Eukaryota</taxon>
        <taxon>Fungi</taxon>
        <taxon>Dikarya</taxon>
        <taxon>Ascomycota</taxon>
        <taxon>Pezizomycotina</taxon>
        <taxon>Leotiomycetes</taxon>
        <taxon>Helotiales</taxon>
        <taxon>Lachnaceae</taxon>
        <taxon>Lachnellula</taxon>
    </lineage>
</organism>
<comment type="caution">
    <text evidence="2">The sequence shown here is derived from an EMBL/GenBank/DDBJ whole genome shotgun (WGS) entry which is preliminary data.</text>
</comment>
<gene>
    <name evidence="2" type="primary">easA_0</name>
    <name evidence="2" type="ORF">LCER1_G007451</name>
</gene>
<protein>
    <submittedName>
        <fullName evidence="2">Chanoclavine-I aldehyde reductase easA</fullName>
    </submittedName>
</protein>
<dbReference type="InterPro" id="IPR045247">
    <property type="entry name" value="Oye-like"/>
</dbReference>